<comment type="caution">
    <text evidence="2">The sequence shown here is derived from an EMBL/GenBank/DDBJ whole genome shotgun (WGS) entry which is preliminary data.</text>
</comment>
<feature type="region of interest" description="Disordered" evidence="1">
    <location>
        <begin position="1"/>
        <end position="52"/>
    </location>
</feature>
<name>A0A4Z2FAS7_9TELE</name>
<evidence type="ECO:0000256" key="1">
    <source>
        <dbReference type="SAM" id="MobiDB-lite"/>
    </source>
</evidence>
<reference evidence="2 3" key="1">
    <citation type="submission" date="2019-03" db="EMBL/GenBank/DDBJ databases">
        <title>First draft genome of Liparis tanakae, snailfish: a comprehensive survey of snailfish specific genes.</title>
        <authorList>
            <person name="Kim W."/>
            <person name="Song I."/>
            <person name="Jeong J.-H."/>
            <person name="Kim D."/>
            <person name="Kim S."/>
            <person name="Ryu S."/>
            <person name="Song J.Y."/>
            <person name="Lee S.K."/>
        </authorList>
    </citation>
    <scope>NUCLEOTIDE SEQUENCE [LARGE SCALE GENOMIC DNA]</scope>
    <source>
        <tissue evidence="2">Muscle</tissue>
    </source>
</reference>
<sequence length="101" mass="11234">MEVTRRDVGETPAPLLSLQSEGGGKNNNATTPVTPVRHSAPNPTVTQVSRYPKKNLHRLCDKWLGSRRRRRGLLPAFEDKLWTAPAHQYHTVPASSPNSII</sequence>
<dbReference type="EMBL" id="SRLO01001427">
    <property type="protein sequence ID" value="TNN37914.1"/>
    <property type="molecule type" value="Genomic_DNA"/>
</dbReference>
<dbReference type="AlphaFoldDB" id="A0A4Z2FAS7"/>
<protein>
    <submittedName>
        <fullName evidence="2">Uncharacterized protein</fullName>
    </submittedName>
</protein>
<proteinExistence type="predicted"/>
<dbReference type="Proteomes" id="UP000314294">
    <property type="component" value="Unassembled WGS sequence"/>
</dbReference>
<gene>
    <name evidence="2" type="ORF">EYF80_051931</name>
</gene>
<accession>A0A4Z2FAS7</accession>
<organism evidence="2 3">
    <name type="scientific">Liparis tanakae</name>
    <name type="common">Tanaka's snailfish</name>
    <dbReference type="NCBI Taxonomy" id="230148"/>
    <lineage>
        <taxon>Eukaryota</taxon>
        <taxon>Metazoa</taxon>
        <taxon>Chordata</taxon>
        <taxon>Craniata</taxon>
        <taxon>Vertebrata</taxon>
        <taxon>Euteleostomi</taxon>
        <taxon>Actinopterygii</taxon>
        <taxon>Neopterygii</taxon>
        <taxon>Teleostei</taxon>
        <taxon>Neoteleostei</taxon>
        <taxon>Acanthomorphata</taxon>
        <taxon>Eupercaria</taxon>
        <taxon>Perciformes</taxon>
        <taxon>Cottioidei</taxon>
        <taxon>Cottales</taxon>
        <taxon>Liparidae</taxon>
        <taxon>Liparis</taxon>
    </lineage>
</organism>
<evidence type="ECO:0000313" key="3">
    <source>
        <dbReference type="Proteomes" id="UP000314294"/>
    </source>
</evidence>
<evidence type="ECO:0000313" key="2">
    <source>
        <dbReference type="EMBL" id="TNN37914.1"/>
    </source>
</evidence>
<keyword evidence="3" id="KW-1185">Reference proteome</keyword>